<evidence type="ECO:0000313" key="1">
    <source>
        <dbReference type="EMBL" id="KAJ1373886.1"/>
    </source>
</evidence>
<evidence type="ECO:0000313" key="2">
    <source>
        <dbReference type="Proteomes" id="UP001196413"/>
    </source>
</evidence>
<protein>
    <submittedName>
        <fullName evidence="1">Uncharacterized protein</fullName>
    </submittedName>
</protein>
<dbReference type="Proteomes" id="UP001196413">
    <property type="component" value="Unassembled WGS sequence"/>
</dbReference>
<gene>
    <name evidence="1" type="ORF">KIN20_036417</name>
</gene>
<name>A0AAD5RDF9_PARTN</name>
<dbReference type="EMBL" id="JAHQIW010007361">
    <property type="protein sequence ID" value="KAJ1373886.1"/>
    <property type="molecule type" value="Genomic_DNA"/>
</dbReference>
<accession>A0AAD5RDF9</accession>
<organism evidence="1 2">
    <name type="scientific">Parelaphostrongylus tenuis</name>
    <name type="common">Meningeal worm</name>
    <dbReference type="NCBI Taxonomy" id="148309"/>
    <lineage>
        <taxon>Eukaryota</taxon>
        <taxon>Metazoa</taxon>
        <taxon>Ecdysozoa</taxon>
        <taxon>Nematoda</taxon>
        <taxon>Chromadorea</taxon>
        <taxon>Rhabditida</taxon>
        <taxon>Rhabditina</taxon>
        <taxon>Rhabditomorpha</taxon>
        <taxon>Strongyloidea</taxon>
        <taxon>Metastrongylidae</taxon>
        <taxon>Parelaphostrongylus</taxon>
    </lineage>
</organism>
<reference evidence="1" key="1">
    <citation type="submission" date="2021-06" db="EMBL/GenBank/DDBJ databases">
        <title>Parelaphostrongylus tenuis whole genome reference sequence.</title>
        <authorList>
            <person name="Garwood T.J."/>
            <person name="Larsen P.A."/>
            <person name="Fountain-Jones N.M."/>
            <person name="Garbe J.R."/>
            <person name="Macchietto M.G."/>
            <person name="Kania S.A."/>
            <person name="Gerhold R.W."/>
            <person name="Richards J.E."/>
            <person name="Wolf T.M."/>
        </authorList>
    </citation>
    <scope>NUCLEOTIDE SEQUENCE</scope>
    <source>
        <strain evidence="1">MNPRO001-30</strain>
        <tissue evidence="1">Meninges</tissue>
    </source>
</reference>
<comment type="caution">
    <text evidence="1">The sequence shown here is derived from an EMBL/GenBank/DDBJ whole genome shotgun (WGS) entry which is preliminary data.</text>
</comment>
<proteinExistence type="predicted"/>
<sequence>MKDLIRHVLPMHVIPPYPYENLRGSTLTSNAEREIGDEIDGSMEDNRFVTDTGSGKALSSEILSFYDDKQVFKAI</sequence>
<dbReference type="AlphaFoldDB" id="A0AAD5RDF9"/>
<keyword evidence="2" id="KW-1185">Reference proteome</keyword>